<sequence>MNHNLRRAAISFVIFAIVCTLGTFALLAVFSQFRLAEDQRYRAEFSDVSGLAVGDFVRIAGVEVGKVTTISITSKSSALVEFSADLTVVLTQSTKAAVRWANPIGDRYLALLEGPGVAKRLNPGNTIAITNTEPALDLDTLLGGFRPLFRALDPQQVNALSGQLITAFQGEGATIGSFLEQTAAATNTLADRDELIGQVISNLNTVMASVGDQSGQFAKAVDSLSELVQGLSARRSDLINAVTYTNAASATIADLLVHTRTPLKDTVTQSDRVTSIVDGDQAWFDDFLRTLPDSYRTLSRLGIMGDFFTFYLCDLLLKVNGKGGQPVYVKLAGQDTGRCAPK</sequence>
<feature type="transmembrane region" description="Helical" evidence="1">
    <location>
        <begin position="12"/>
        <end position="33"/>
    </location>
</feature>
<evidence type="ECO:0000259" key="3">
    <source>
        <dbReference type="Pfam" id="PF11887"/>
    </source>
</evidence>
<dbReference type="NCBIfam" id="TIGR00996">
    <property type="entry name" value="Mtu_fam_mce"/>
    <property type="match status" value="1"/>
</dbReference>
<dbReference type="Pfam" id="PF11887">
    <property type="entry name" value="Mce4_CUP1"/>
    <property type="match status" value="1"/>
</dbReference>
<evidence type="ECO:0000313" key="4">
    <source>
        <dbReference type="EMBL" id="MCX2938133.1"/>
    </source>
</evidence>
<keyword evidence="1" id="KW-1133">Transmembrane helix</keyword>
<name>A0ABT3SF41_9MYCO</name>
<evidence type="ECO:0000256" key="1">
    <source>
        <dbReference type="SAM" id="Phobius"/>
    </source>
</evidence>
<organism evidence="4 5">
    <name type="scientific">Mycobacterium pinniadriaticum</name>
    <dbReference type="NCBI Taxonomy" id="2994102"/>
    <lineage>
        <taxon>Bacteria</taxon>
        <taxon>Bacillati</taxon>
        <taxon>Actinomycetota</taxon>
        <taxon>Actinomycetes</taxon>
        <taxon>Mycobacteriales</taxon>
        <taxon>Mycobacteriaceae</taxon>
        <taxon>Mycobacterium</taxon>
    </lineage>
</organism>
<dbReference type="InterPro" id="IPR052336">
    <property type="entry name" value="MlaD_Phospholipid_Transporter"/>
</dbReference>
<dbReference type="EMBL" id="JAPJDO010000012">
    <property type="protein sequence ID" value="MCX2938133.1"/>
    <property type="molecule type" value="Genomic_DNA"/>
</dbReference>
<dbReference type="PANTHER" id="PTHR33371">
    <property type="entry name" value="INTERMEMBRANE PHOSPHOLIPID TRANSPORT SYSTEM BINDING PROTEIN MLAD-RELATED"/>
    <property type="match status" value="1"/>
</dbReference>
<feature type="domain" description="Mammalian cell entry C-terminal" evidence="3">
    <location>
        <begin position="118"/>
        <end position="332"/>
    </location>
</feature>
<keyword evidence="1" id="KW-0472">Membrane</keyword>
<keyword evidence="1" id="KW-0812">Transmembrane</keyword>
<evidence type="ECO:0000313" key="5">
    <source>
        <dbReference type="Proteomes" id="UP001300745"/>
    </source>
</evidence>
<dbReference type="InterPro" id="IPR024516">
    <property type="entry name" value="Mce_C"/>
</dbReference>
<dbReference type="InterPro" id="IPR005693">
    <property type="entry name" value="Mce"/>
</dbReference>
<evidence type="ECO:0000259" key="2">
    <source>
        <dbReference type="Pfam" id="PF02470"/>
    </source>
</evidence>
<keyword evidence="5" id="KW-1185">Reference proteome</keyword>
<accession>A0ABT3SF41</accession>
<comment type="caution">
    <text evidence="4">The sequence shown here is derived from an EMBL/GenBank/DDBJ whole genome shotgun (WGS) entry which is preliminary data.</text>
</comment>
<feature type="domain" description="Mce/MlaD" evidence="2">
    <location>
        <begin position="39"/>
        <end position="113"/>
    </location>
</feature>
<dbReference type="Pfam" id="PF02470">
    <property type="entry name" value="MlaD"/>
    <property type="match status" value="1"/>
</dbReference>
<dbReference type="Proteomes" id="UP001300745">
    <property type="component" value="Unassembled WGS sequence"/>
</dbReference>
<dbReference type="PANTHER" id="PTHR33371:SF17">
    <property type="entry name" value="MCE-FAMILY PROTEIN MCE1B"/>
    <property type="match status" value="1"/>
</dbReference>
<gene>
    <name evidence="4" type="ORF">ORI27_15605</name>
</gene>
<proteinExistence type="predicted"/>
<reference evidence="4 5" key="1">
    <citation type="submission" date="2022-11" db="EMBL/GenBank/DDBJ databases">
        <title>Mycobacterium sp. nov.</title>
        <authorList>
            <person name="Papic B."/>
            <person name="Spicic S."/>
            <person name="Duvnjak S."/>
        </authorList>
    </citation>
    <scope>NUCLEOTIDE SEQUENCE [LARGE SCALE GENOMIC DNA]</scope>
    <source>
        <strain evidence="4 5">CVI_P4</strain>
    </source>
</reference>
<dbReference type="RefSeq" id="WP_265997942.1">
    <property type="nucleotide sequence ID" value="NZ_JAPJDN010000012.1"/>
</dbReference>
<dbReference type="InterPro" id="IPR003399">
    <property type="entry name" value="Mce/MlaD"/>
</dbReference>
<protein>
    <submittedName>
        <fullName evidence="4">MlaD family protein</fullName>
    </submittedName>
</protein>